<name>A0A8C5LSU9_9ANUR</name>
<organism evidence="6 7">
    <name type="scientific">Leptobrachium leishanense</name>
    <name type="common">Leishan spiny toad</name>
    <dbReference type="NCBI Taxonomy" id="445787"/>
    <lineage>
        <taxon>Eukaryota</taxon>
        <taxon>Metazoa</taxon>
        <taxon>Chordata</taxon>
        <taxon>Craniata</taxon>
        <taxon>Vertebrata</taxon>
        <taxon>Euteleostomi</taxon>
        <taxon>Amphibia</taxon>
        <taxon>Batrachia</taxon>
        <taxon>Anura</taxon>
        <taxon>Pelobatoidea</taxon>
        <taxon>Megophryidae</taxon>
        <taxon>Leptobrachium</taxon>
    </lineage>
</organism>
<evidence type="ECO:0000256" key="1">
    <source>
        <dbReference type="ARBA" id="ARBA00022723"/>
    </source>
</evidence>
<keyword evidence="2" id="KW-0106">Calcium</keyword>
<feature type="transmembrane region" description="Helical" evidence="4">
    <location>
        <begin position="58"/>
        <end position="84"/>
    </location>
</feature>
<keyword evidence="4" id="KW-0472">Membrane</keyword>
<dbReference type="PROSITE" id="PS00018">
    <property type="entry name" value="EF_HAND_1"/>
    <property type="match status" value="1"/>
</dbReference>
<feature type="region of interest" description="Disordered" evidence="3">
    <location>
        <begin position="106"/>
        <end position="126"/>
    </location>
</feature>
<reference evidence="6" key="1">
    <citation type="submission" date="2025-08" db="UniProtKB">
        <authorList>
            <consortium name="Ensembl"/>
        </authorList>
    </citation>
    <scope>IDENTIFICATION</scope>
</reference>
<sequence length="358" mass="41172">MNVANKMGMSKEENYALLHNESDVEEFDKSNHGNMKTQQGKTCLRRLKSLYKWTHPQCLCHTILIVILVSSQVALSIFVLTIYMDPESVRTDQALLQKGYPSYTNNMSGSRFESSTQGHDELKKEDLKPDVRGMDSINLLKRIHTLEMNMKSLKRIVSNQEASKTLQARQQAEAIKHENALERQFNNMTGALNSLQNHLEENLGTVFTQISQLRDDIYFFENALNHSKPERFGEVETTQNPTKEGISDGTDLQFTASQTIQILPEKRTTMQPISKLNEVSNMMYRISIPFLKSRTDFQVFFYGADKDANGYLSYDEIKNVLGEEAPSEDILHQFDEDQNRNYSYVELLKAFELQGYIH</sequence>
<dbReference type="InterPro" id="IPR011992">
    <property type="entry name" value="EF-hand-dom_pair"/>
</dbReference>
<dbReference type="AlphaFoldDB" id="A0A8C5LSU9"/>
<dbReference type="InterPro" id="IPR002048">
    <property type="entry name" value="EF_hand_dom"/>
</dbReference>
<feature type="compositionally biased region" description="Polar residues" evidence="3">
    <location>
        <begin position="106"/>
        <end position="117"/>
    </location>
</feature>
<dbReference type="Gene3D" id="1.10.238.10">
    <property type="entry name" value="EF-hand"/>
    <property type="match status" value="1"/>
</dbReference>
<dbReference type="OrthoDB" id="9946863at2759"/>
<dbReference type="Ensembl" id="ENSLLET00000002786.1">
    <property type="protein sequence ID" value="ENSLLEP00000002669.1"/>
    <property type="gene ID" value="ENSLLEG00000001748.1"/>
</dbReference>
<reference evidence="6" key="2">
    <citation type="submission" date="2025-09" db="UniProtKB">
        <authorList>
            <consortium name="Ensembl"/>
        </authorList>
    </citation>
    <scope>IDENTIFICATION</scope>
</reference>
<dbReference type="PROSITE" id="PS50222">
    <property type="entry name" value="EF_HAND_2"/>
    <property type="match status" value="1"/>
</dbReference>
<keyword evidence="1" id="KW-0479">Metal-binding</keyword>
<dbReference type="Proteomes" id="UP000694569">
    <property type="component" value="Unplaced"/>
</dbReference>
<dbReference type="GeneTree" id="ENSGT01000000219065"/>
<dbReference type="InterPro" id="IPR018247">
    <property type="entry name" value="EF_Hand_1_Ca_BS"/>
</dbReference>
<evidence type="ECO:0000313" key="7">
    <source>
        <dbReference type="Proteomes" id="UP000694569"/>
    </source>
</evidence>
<evidence type="ECO:0000259" key="5">
    <source>
        <dbReference type="PROSITE" id="PS50222"/>
    </source>
</evidence>
<protein>
    <recommendedName>
        <fullName evidence="5">EF-hand domain-containing protein</fullName>
    </recommendedName>
</protein>
<evidence type="ECO:0000256" key="4">
    <source>
        <dbReference type="SAM" id="Phobius"/>
    </source>
</evidence>
<proteinExistence type="predicted"/>
<keyword evidence="7" id="KW-1185">Reference proteome</keyword>
<keyword evidence="4" id="KW-1133">Transmembrane helix</keyword>
<evidence type="ECO:0000313" key="6">
    <source>
        <dbReference type="Ensembl" id="ENSLLEP00000002669.1"/>
    </source>
</evidence>
<accession>A0A8C5LSU9</accession>
<evidence type="ECO:0000256" key="3">
    <source>
        <dbReference type="SAM" id="MobiDB-lite"/>
    </source>
</evidence>
<keyword evidence="4" id="KW-0812">Transmembrane</keyword>
<evidence type="ECO:0000256" key="2">
    <source>
        <dbReference type="ARBA" id="ARBA00022837"/>
    </source>
</evidence>
<dbReference type="SUPFAM" id="SSF47473">
    <property type="entry name" value="EF-hand"/>
    <property type="match status" value="1"/>
</dbReference>
<dbReference type="GO" id="GO:0005509">
    <property type="term" value="F:calcium ion binding"/>
    <property type="evidence" value="ECO:0007669"/>
    <property type="project" value="InterPro"/>
</dbReference>
<feature type="domain" description="EF-hand" evidence="5">
    <location>
        <begin position="292"/>
        <end position="327"/>
    </location>
</feature>